<dbReference type="GO" id="GO:0051959">
    <property type="term" value="F:dynein light intermediate chain binding"/>
    <property type="evidence" value="ECO:0007669"/>
    <property type="project" value="InterPro"/>
</dbReference>
<reference evidence="2" key="3">
    <citation type="submission" date="2025-08" db="UniProtKB">
        <authorList>
            <consortium name="Ensembl"/>
        </authorList>
    </citation>
    <scope>IDENTIFICATION</scope>
    <source>
        <strain evidence="2">HSOK</strain>
    </source>
</reference>
<dbReference type="Ensembl" id="ENSORLT00015002507.1">
    <property type="protein sequence ID" value="ENSORLP00015026587.1"/>
    <property type="gene ID" value="ENSORLG00015008266.1"/>
</dbReference>
<dbReference type="InterPro" id="IPR026983">
    <property type="entry name" value="DHC"/>
</dbReference>
<evidence type="ECO:0000313" key="3">
    <source>
        <dbReference type="Proteomes" id="UP000265200"/>
    </source>
</evidence>
<dbReference type="InterPro" id="IPR035706">
    <property type="entry name" value="AAA_9"/>
</dbReference>
<evidence type="ECO:0000313" key="2">
    <source>
        <dbReference type="Ensembl" id="ENSORLP00015026587.1"/>
    </source>
</evidence>
<dbReference type="GO" id="GO:0045505">
    <property type="term" value="F:dynein intermediate chain binding"/>
    <property type="evidence" value="ECO:0007669"/>
    <property type="project" value="InterPro"/>
</dbReference>
<dbReference type="GO" id="GO:0007018">
    <property type="term" value="P:microtubule-based movement"/>
    <property type="evidence" value="ECO:0007669"/>
    <property type="project" value="InterPro"/>
</dbReference>
<dbReference type="AlphaFoldDB" id="A0A3P9J2X5"/>
<sequence>MVLIENVGETLDPVLGPLLGRETIKKGRCIKIGDKECEYNPSFRLILHTKLANPHYQPELQAQCTLINFTVTRDGLEDQLLAAVVSMERPDLEKQKVREGQGVDTRRKPFLPVRHFTTHEW</sequence>
<reference evidence="2" key="4">
    <citation type="submission" date="2025-09" db="UniProtKB">
        <authorList>
            <consortium name="Ensembl"/>
        </authorList>
    </citation>
    <scope>IDENTIFICATION</scope>
    <source>
        <strain evidence="2">HSOK</strain>
    </source>
</reference>
<dbReference type="InterPro" id="IPR027417">
    <property type="entry name" value="P-loop_NTPase"/>
</dbReference>
<accession>A0A3P9J2X5</accession>
<dbReference type="GO" id="GO:0030286">
    <property type="term" value="C:dynein complex"/>
    <property type="evidence" value="ECO:0007669"/>
    <property type="project" value="InterPro"/>
</dbReference>
<evidence type="ECO:0000259" key="1">
    <source>
        <dbReference type="Pfam" id="PF12781"/>
    </source>
</evidence>
<dbReference type="Gene3D" id="3.40.50.300">
    <property type="entry name" value="P-loop containing nucleotide triphosphate hydrolases"/>
    <property type="match status" value="1"/>
</dbReference>
<dbReference type="Proteomes" id="UP000265200">
    <property type="component" value="Chromosome 9"/>
</dbReference>
<organism evidence="2 3">
    <name type="scientific">Oryzias latipes</name>
    <name type="common">Japanese rice fish</name>
    <name type="synonym">Japanese killifish</name>
    <dbReference type="NCBI Taxonomy" id="8090"/>
    <lineage>
        <taxon>Eukaryota</taxon>
        <taxon>Metazoa</taxon>
        <taxon>Chordata</taxon>
        <taxon>Craniata</taxon>
        <taxon>Vertebrata</taxon>
        <taxon>Euteleostomi</taxon>
        <taxon>Actinopterygii</taxon>
        <taxon>Neopterygii</taxon>
        <taxon>Teleostei</taxon>
        <taxon>Neoteleostei</taxon>
        <taxon>Acanthomorphata</taxon>
        <taxon>Ovalentaria</taxon>
        <taxon>Atherinomorphae</taxon>
        <taxon>Beloniformes</taxon>
        <taxon>Adrianichthyidae</taxon>
        <taxon>Oryziinae</taxon>
        <taxon>Oryzias</taxon>
    </lineage>
</organism>
<protein>
    <recommendedName>
        <fullName evidence="1">Dynein heavy chain ATP-binding dynein motor region domain-containing protein</fullName>
    </recommendedName>
</protein>
<name>A0A3P9J2X5_ORYLA</name>
<dbReference type="Pfam" id="PF12781">
    <property type="entry name" value="AAA_9"/>
    <property type="match status" value="1"/>
</dbReference>
<feature type="domain" description="Dynein heavy chain ATP-binding dynein motor region" evidence="1">
    <location>
        <begin position="2"/>
        <end position="97"/>
    </location>
</feature>
<dbReference type="PANTHER" id="PTHR22878">
    <property type="entry name" value="DYNEIN HEAVY CHAIN 6, AXONEMAL-LIKE-RELATED"/>
    <property type="match status" value="1"/>
</dbReference>
<reference key="1">
    <citation type="journal article" date="2007" name="Nature">
        <title>The medaka draft genome and insights into vertebrate genome evolution.</title>
        <authorList>
            <person name="Kasahara M."/>
            <person name="Naruse K."/>
            <person name="Sasaki S."/>
            <person name="Nakatani Y."/>
            <person name="Qu W."/>
            <person name="Ahsan B."/>
            <person name="Yamada T."/>
            <person name="Nagayasu Y."/>
            <person name="Doi K."/>
            <person name="Kasai Y."/>
            <person name="Jindo T."/>
            <person name="Kobayashi D."/>
            <person name="Shimada A."/>
            <person name="Toyoda A."/>
            <person name="Kuroki Y."/>
            <person name="Fujiyama A."/>
            <person name="Sasaki T."/>
            <person name="Shimizu A."/>
            <person name="Asakawa S."/>
            <person name="Shimizu N."/>
            <person name="Hashimoto S."/>
            <person name="Yang J."/>
            <person name="Lee Y."/>
            <person name="Matsushima K."/>
            <person name="Sugano S."/>
            <person name="Sakaizumi M."/>
            <person name="Narita T."/>
            <person name="Ohishi K."/>
            <person name="Haga S."/>
            <person name="Ohta F."/>
            <person name="Nomoto H."/>
            <person name="Nogata K."/>
            <person name="Morishita T."/>
            <person name="Endo T."/>
            <person name="Shin-I T."/>
            <person name="Takeda H."/>
            <person name="Morishita S."/>
            <person name="Kohara Y."/>
        </authorList>
    </citation>
    <scope>NUCLEOTIDE SEQUENCE [LARGE SCALE GENOMIC DNA]</scope>
    <source>
        <strain>Hd-rR</strain>
    </source>
</reference>
<dbReference type="PANTHER" id="PTHR22878:SF63">
    <property type="entry name" value="DYNEIN AXONEMAL HEAVY CHAIN 10"/>
    <property type="match status" value="1"/>
</dbReference>
<proteinExistence type="predicted"/>
<reference evidence="2 3" key="2">
    <citation type="submission" date="2017-04" db="EMBL/GenBank/DDBJ databases">
        <title>CpG methylation of centromeres and impact of large insertions on vertebrate speciation.</title>
        <authorList>
            <person name="Ichikawa K."/>
            <person name="Yoshimura J."/>
            <person name="Morishita S."/>
        </authorList>
    </citation>
    <scope>NUCLEOTIDE SEQUENCE</scope>
    <source>
        <strain evidence="2 3">HSOK</strain>
    </source>
</reference>